<proteinExistence type="predicted"/>
<evidence type="ECO:0000313" key="1">
    <source>
        <dbReference type="EMBL" id="SJM30174.1"/>
    </source>
</evidence>
<evidence type="ECO:0008006" key="3">
    <source>
        <dbReference type="Google" id="ProtNLM"/>
    </source>
</evidence>
<sequence>MTLDEARSAIAAAGYARIEYLELRAEEDLAPMHRLDRPGRLLVAAWLGETRLIDNVGVPSRPGAIWTQRGETDTWYPVTTAAIPDRVGPTIRCSSPDQRIPATLFTLTFGFATAEVMASAIR</sequence>
<protein>
    <recommendedName>
        <fullName evidence="3">Pantoate--beta-alanine ligase</fullName>
    </recommendedName>
</protein>
<dbReference type="Proteomes" id="UP000245698">
    <property type="component" value="Unassembled WGS sequence"/>
</dbReference>
<dbReference type="InterPro" id="IPR003721">
    <property type="entry name" value="Pantoate_ligase"/>
</dbReference>
<reference evidence="2" key="1">
    <citation type="submission" date="2016-12" db="EMBL/GenBank/DDBJ databases">
        <authorList>
            <person name="Brunel B."/>
        </authorList>
    </citation>
    <scope>NUCLEOTIDE SEQUENCE [LARGE SCALE GENOMIC DNA]</scope>
</reference>
<dbReference type="Pfam" id="PF02569">
    <property type="entry name" value="Pantoate_ligase"/>
    <property type="match status" value="1"/>
</dbReference>
<dbReference type="GO" id="GO:0015940">
    <property type="term" value="P:pantothenate biosynthetic process"/>
    <property type="evidence" value="ECO:0007669"/>
    <property type="project" value="InterPro"/>
</dbReference>
<organism evidence="1 2">
    <name type="scientific">Mesorhizobium delmotii</name>
    <dbReference type="NCBI Taxonomy" id="1631247"/>
    <lineage>
        <taxon>Bacteria</taxon>
        <taxon>Pseudomonadati</taxon>
        <taxon>Pseudomonadota</taxon>
        <taxon>Alphaproteobacteria</taxon>
        <taxon>Hyphomicrobiales</taxon>
        <taxon>Phyllobacteriaceae</taxon>
        <taxon>Mesorhizobium</taxon>
    </lineage>
</organism>
<dbReference type="InterPro" id="IPR042176">
    <property type="entry name" value="Pantoate_ligase_C"/>
</dbReference>
<dbReference type="GO" id="GO:0004592">
    <property type="term" value="F:pantoate-beta-alanine ligase activity"/>
    <property type="evidence" value="ECO:0007669"/>
    <property type="project" value="InterPro"/>
</dbReference>
<evidence type="ECO:0000313" key="2">
    <source>
        <dbReference type="Proteomes" id="UP000245698"/>
    </source>
</evidence>
<name>A0A2P9AGD4_9HYPH</name>
<dbReference type="SUPFAM" id="SSF52374">
    <property type="entry name" value="Nucleotidylyl transferase"/>
    <property type="match status" value="1"/>
</dbReference>
<gene>
    <name evidence="1" type="ORF">BQ8482_130073</name>
</gene>
<dbReference type="AlphaFoldDB" id="A0A2P9AGD4"/>
<dbReference type="EMBL" id="FUIG01000019">
    <property type="protein sequence ID" value="SJM30174.1"/>
    <property type="molecule type" value="Genomic_DNA"/>
</dbReference>
<accession>A0A2P9AGD4</accession>
<dbReference type="Gene3D" id="3.30.1300.10">
    <property type="entry name" value="Pantoate-beta-alanine ligase, C-terminal domain"/>
    <property type="match status" value="1"/>
</dbReference>
<keyword evidence="2" id="KW-1185">Reference proteome</keyword>